<dbReference type="Proteomes" id="UP000308600">
    <property type="component" value="Unassembled WGS sequence"/>
</dbReference>
<proteinExistence type="predicted"/>
<organism evidence="1 2">
    <name type="scientific">Pluteus cervinus</name>
    <dbReference type="NCBI Taxonomy" id="181527"/>
    <lineage>
        <taxon>Eukaryota</taxon>
        <taxon>Fungi</taxon>
        <taxon>Dikarya</taxon>
        <taxon>Basidiomycota</taxon>
        <taxon>Agaricomycotina</taxon>
        <taxon>Agaricomycetes</taxon>
        <taxon>Agaricomycetidae</taxon>
        <taxon>Agaricales</taxon>
        <taxon>Pluteineae</taxon>
        <taxon>Pluteaceae</taxon>
        <taxon>Pluteus</taxon>
    </lineage>
</organism>
<evidence type="ECO:0000313" key="1">
    <source>
        <dbReference type="EMBL" id="TFK69757.1"/>
    </source>
</evidence>
<sequence>MSSVLAQVGVHSSDPHADTRRKIDTEIIQLEARLVVLKLDRNRLAPITRLHPEILQEIFFLAHICSKHKGRTSLIITWVSHGWREIAHHTAALWSQIDFTHLDWVEAALSLAKNRALEFNLDCTGQTLPGLELLVSFCRRNVSRINKLKIISETHKRRRVTFLYPLEFTDPASELTELHLQRLSIPPKVFSGHFPSLRTLHLSRCAIDWDTLLIVRRLKDLIVTNPSSRTTVDCLLKILYDIGPDLEQLQLENVFAEDPVAPSDPQLGKLEFKKLTLLNFREDTPRAIELLLTHVSLPPQLDIEITLDYWEEGDMIQALISARNLEKWPIERLEVTMDGSRITLCIIEDGSKHLISSITNKATDVQFSIRFNSSNEALRILQDLPIHPIQTVTFFGADTGDAELFHHIRNTGTVQHMCIHISFLETLLRFFRTQVRHLHNQIRQDGVIDPSEIQNVQDIMSFHNLGVLQIFGDLDEDDVLSRDDFTMLHEWLVWRKRCGLHPTHFLVSEVIVPSIKWLNPLFEGVVTFQASNVMESEEVDEEAP</sequence>
<name>A0ACD3AXN5_9AGAR</name>
<dbReference type="EMBL" id="ML208325">
    <property type="protein sequence ID" value="TFK69757.1"/>
    <property type="molecule type" value="Genomic_DNA"/>
</dbReference>
<evidence type="ECO:0000313" key="2">
    <source>
        <dbReference type="Proteomes" id="UP000308600"/>
    </source>
</evidence>
<keyword evidence="2" id="KW-1185">Reference proteome</keyword>
<accession>A0ACD3AXN5</accession>
<reference evidence="1 2" key="1">
    <citation type="journal article" date="2019" name="Nat. Ecol. Evol.">
        <title>Megaphylogeny resolves global patterns of mushroom evolution.</title>
        <authorList>
            <person name="Varga T."/>
            <person name="Krizsan K."/>
            <person name="Foldi C."/>
            <person name="Dima B."/>
            <person name="Sanchez-Garcia M."/>
            <person name="Sanchez-Ramirez S."/>
            <person name="Szollosi G.J."/>
            <person name="Szarkandi J.G."/>
            <person name="Papp V."/>
            <person name="Albert L."/>
            <person name="Andreopoulos W."/>
            <person name="Angelini C."/>
            <person name="Antonin V."/>
            <person name="Barry K.W."/>
            <person name="Bougher N.L."/>
            <person name="Buchanan P."/>
            <person name="Buyck B."/>
            <person name="Bense V."/>
            <person name="Catcheside P."/>
            <person name="Chovatia M."/>
            <person name="Cooper J."/>
            <person name="Damon W."/>
            <person name="Desjardin D."/>
            <person name="Finy P."/>
            <person name="Geml J."/>
            <person name="Haridas S."/>
            <person name="Hughes K."/>
            <person name="Justo A."/>
            <person name="Karasinski D."/>
            <person name="Kautmanova I."/>
            <person name="Kiss B."/>
            <person name="Kocsube S."/>
            <person name="Kotiranta H."/>
            <person name="LaButti K.M."/>
            <person name="Lechner B.E."/>
            <person name="Liimatainen K."/>
            <person name="Lipzen A."/>
            <person name="Lukacs Z."/>
            <person name="Mihaltcheva S."/>
            <person name="Morgado L.N."/>
            <person name="Niskanen T."/>
            <person name="Noordeloos M.E."/>
            <person name="Ohm R.A."/>
            <person name="Ortiz-Santana B."/>
            <person name="Ovrebo C."/>
            <person name="Racz N."/>
            <person name="Riley R."/>
            <person name="Savchenko A."/>
            <person name="Shiryaev A."/>
            <person name="Soop K."/>
            <person name="Spirin V."/>
            <person name="Szebenyi C."/>
            <person name="Tomsovsky M."/>
            <person name="Tulloss R.E."/>
            <person name="Uehling J."/>
            <person name="Grigoriev I.V."/>
            <person name="Vagvolgyi C."/>
            <person name="Papp T."/>
            <person name="Martin F.M."/>
            <person name="Miettinen O."/>
            <person name="Hibbett D.S."/>
            <person name="Nagy L.G."/>
        </authorList>
    </citation>
    <scope>NUCLEOTIDE SEQUENCE [LARGE SCALE GENOMIC DNA]</scope>
    <source>
        <strain evidence="1 2">NL-1719</strain>
    </source>
</reference>
<gene>
    <name evidence="1" type="ORF">BDN72DRAFT_897053</name>
</gene>
<protein>
    <submittedName>
        <fullName evidence="1">Uncharacterized protein</fullName>
    </submittedName>
</protein>